<comment type="similarity">
    <text evidence="1">Belongs to the CAPAB/TerDEXZ family.</text>
</comment>
<evidence type="ECO:0000259" key="3">
    <source>
        <dbReference type="Pfam" id="PF02342"/>
    </source>
</evidence>
<keyword evidence="5" id="KW-1185">Reference proteome</keyword>
<proteinExistence type="inferred from homology"/>
<dbReference type="InterPro" id="IPR003325">
    <property type="entry name" value="TerD"/>
</dbReference>
<dbReference type="CDD" id="cd06974">
    <property type="entry name" value="TerD_like"/>
    <property type="match status" value="1"/>
</dbReference>
<comment type="caution">
    <text evidence="4">The sequence shown here is derived from an EMBL/GenBank/DDBJ whole genome shotgun (WGS) entry which is preliminary data.</text>
</comment>
<feature type="compositionally biased region" description="Gly residues" evidence="2">
    <location>
        <begin position="155"/>
        <end position="167"/>
    </location>
</feature>
<evidence type="ECO:0000313" key="5">
    <source>
        <dbReference type="Proteomes" id="UP001611339"/>
    </source>
</evidence>
<dbReference type="Pfam" id="PF02342">
    <property type="entry name" value="TerD"/>
    <property type="match status" value="1"/>
</dbReference>
<dbReference type="PANTHER" id="PTHR32097:SF4">
    <property type="entry name" value="GENERAL STRESS PROTEIN 16U"/>
    <property type="match status" value="1"/>
</dbReference>
<dbReference type="EMBL" id="JBIRUI010000001">
    <property type="protein sequence ID" value="MFI1712373.1"/>
    <property type="molecule type" value="Genomic_DNA"/>
</dbReference>
<feature type="region of interest" description="Disordered" evidence="2">
    <location>
        <begin position="462"/>
        <end position="510"/>
    </location>
</feature>
<evidence type="ECO:0000256" key="2">
    <source>
        <dbReference type="SAM" id="MobiDB-lite"/>
    </source>
</evidence>
<sequence length="510" mass="52743">MPLRIAVRGGVDAMALLLGETGKVRGDADVVFHGAPAHPSGAVRLTEATPGSAQPGTAWLEVGLTAVEEQITRVLVVGSTERGAMRDAAGLSVEAFAPDGTSVARYDVTDAAGETAMVLAELYRRAGGWKFRAVGQGWVSGLAGLATDHGVDVADGGGNGAPPGGGVPAQAVTPPAPVPGFAPPPAAAPPVPAPGFAPPVPAPGFAAPAPVPGFAPPAPVPGFAAPPAGQAPVPGFVPPPLAPPPVALPPAAVPPAAVPPMTPVPPGGADRWTYGPVFEPYTETGRDNDVITVGGLPPGPVVVQLDVRGDGYTGLWVLNKRNKEEDNLVNSTEEDFRGRLLATVPENGTLRLKLQAEGPWQVQVSPLAAARRLTEEEAEFRGPDVLLHTGGVADLAVHYRGDDNLIVHVYELAGHDDHTTLPPYDNAVNEIGKRRETVPLPEGPLIVHFEMADGPWRARLKRLQPPTRPLPPAPPGAAAPVPFAAPGEPARPDKQDELAPRKNWFSRGRD</sequence>
<name>A0ABW7TYB8_9ACTN</name>
<feature type="compositionally biased region" description="Pro residues" evidence="2">
    <location>
        <begin position="466"/>
        <end position="477"/>
    </location>
</feature>
<feature type="region of interest" description="Disordered" evidence="2">
    <location>
        <begin position="155"/>
        <end position="178"/>
    </location>
</feature>
<dbReference type="PANTHER" id="PTHR32097">
    <property type="entry name" value="CAMP-BINDING PROTEIN 1-RELATED"/>
    <property type="match status" value="1"/>
</dbReference>
<dbReference type="RefSeq" id="WP_398706688.1">
    <property type="nucleotide sequence ID" value="NZ_JBIRUI010000001.1"/>
</dbReference>
<reference evidence="4 5" key="1">
    <citation type="submission" date="2024-10" db="EMBL/GenBank/DDBJ databases">
        <title>The Natural Products Discovery Center: Release of the First 8490 Sequenced Strains for Exploring Actinobacteria Biosynthetic Diversity.</title>
        <authorList>
            <person name="Kalkreuter E."/>
            <person name="Kautsar S.A."/>
            <person name="Yang D."/>
            <person name="Bader C.D."/>
            <person name="Teijaro C.N."/>
            <person name="Fluegel L."/>
            <person name="Davis C.M."/>
            <person name="Simpson J.R."/>
            <person name="Lauterbach L."/>
            <person name="Steele A.D."/>
            <person name="Gui C."/>
            <person name="Meng S."/>
            <person name="Li G."/>
            <person name="Viehrig K."/>
            <person name="Ye F."/>
            <person name="Su P."/>
            <person name="Kiefer A.F."/>
            <person name="Nichols A."/>
            <person name="Cepeda A.J."/>
            <person name="Yan W."/>
            <person name="Fan B."/>
            <person name="Jiang Y."/>
            <person name="Adhikari A."/>
            <person name="Zheng C.-J."/>
            <person name="Schuster L."/>
            <person name="Cowan T.M."/>
            <person name="Smanski M.J."/>
            <person name="Chevrette M.G."/>
            <person name="De Carvalho L.P.S."/>
            <person name="Shen B."/>
        </authorList>
    </citation>
    <scope>NUCLEOTIDE SEQUENCE [LARGE SCALE GENOMIC DNA]</scope>
    <source>
        <strain evidence="4 5">NPDC020602</strain>
    </source>
</reference>
<dbReference type="Proteomes" id="UP001611339">
    <property type="component" value="Unassembled WGS sequence"/>
</dbReference>
<protein>
    <submittedName>
        <fullName evidence="4">TerD family protein</fullName>
    </submittedName>
</protein>
<feature type="compositionally biased region" description="Low complexity" evidence="2">
    <location>
        <begin position="478"/>
        <end position="488"/>
    </location>
</feature>
<dbReference type="InterPro" id="IPR051324">
    <property type="entry name" value="Stress/Tellurium_Resist"/>
</dbReference>
<accession>A0ABW7TYB8</accession>
<feature type="compositionally biased region" description="Basic and acidic residues" evidence="2">
    <location>
        <begin position="490"/>
        <end position="500"/>
    </location>
</feature>
<evidence type="ECO:0000256" key="1">
    <source>
        <dbReference type="ARBA" id="ARBA00008775"/>
    </source>
</evidence>
<evidence type="ECO:0000313" key="4">
    <source>
        <dbReference type="EMBL" id="MFI1712373.1"/>
    </source>
</evidence>
<dbReference type="Gene3D" id="2.60.60.30">
    <property type="entry name" value="sav2460 like domains"/>
    <property type="match status" value="1"/>
</dbReference>
<gene>
    <name evidence="4" type="ORF">ACH407_02145</name>
</gene>
<feature type="domain" description="TerD" evidence="3">
    <location>
        <begin position="11"/>
        <end position="149"/>
    </location>
</feature>
<organism evidence="4 5">
    <name type="scientific">Streptomyces litmocidini</name>
    <dbReference type="NCBI Taxonomy" id="67318"/>
    <lineage>
        <taxon>Bacteria</taxon>
        <taxon>Bacillati</taxon>
        <taxon>Actinomycetota</taxon>
        <taxon>Actinomycetes</taxon>
        <taxon>Kitasatosporales</taxon>
        <taxon>Streptomycetaceae</taxon>
        <taxon>Streptomyces</taxon>
    </lineage>
</organism>